<gene>
    <name evidence="12" type="ORF">PR048_022504</name>
</gene>
<dbReference type="Gene3D" id="3.40.190.10">
    <property type="entry name" value="Periplasmic binding protein-like II"/>
    <property type="match status" value="1"/>
</dbReference>
<evidence type="ECO:0000256" key="3">
    <source>
        <dbReference type="ARBA" id="ARBA00022692"/>
    </source>
</evidence>
<comment type="caution">
    <text evidence="12">The sequence shown here is derived from an EMBL/GenBank/DDBJ whole genome shotgun (WGS) entry which is preliminary data.</text>
</comment>
<dbReference type="SMART" id="SM00918">
    <property type="entry name" value="Lig_chan-Glu_bd"/>
    <property type="match status" value="1"/>
</dbReference>
<evidence type="ECO:0000313" key="12">
    <source>
        <dbReference type="EMBL" id="KAJ8878041.1"/>
    </source>
</evidence>
<keyword evidence="13" id="KW-1185">Reference proteome</keyword>
<reference evidence="12 13" key="1">
    <citation type="submission" date="2023-02" db="EMBL/GenBank/DDBJ databases">
        <title>LHISI_Scaffold_Assembly.</title>
        <authorList>
            <person name="Stuart O.P."/>
            <person name="Cleave R."/>
            <person name="Magrath M.J.L."/>
            <person name="Mikheyev A.S."/>
        </authorList>
    </citation>
    <scope>NUCLEOTIDE SEQUENCE [LARGE SCALE GENOMIC DNA]</scope>
    <source>
        <strain evidence="12">Daus_M_001</strain>
        <tissue evidence="12">Leg muscle</tissue>
    </source>
</reference>
<dbReference type="Proteomes" id="UP001159363">
    <property type="component" value="Chromosome 7"/>
</dbReference>
<evidence type="ECO:0000256" key="5">
    <source>
        <dbReference type="ARBA" id="ARBA00023065"/>
    </source>
</evidence>
<keyword evidence="8" id="KW-0325">Glycoprotein</keyword>
<evidence type="ECO:0000256" key="4">
    <source>
        <dbReference type="ARBA" id="ARBA00022989"/>
    </source>
</evidence>
<evidence type="ECO:0000256" key="10">
    <source>
        <dbReference type="ARBA" id="ARBA00023303"/>
    </source>
</evidence>
<comment type="subcellular location">
    <subcellularLocation>
        <location evidence="1">Membrane</location>
        <topology evidence="1">Multi-pass membrane protein</topology>
    </subcellularLocation>
</comment>
<dbReference type="EMBL" id="JARBHB010000008">
    <property type="protein sequence ID" value="KAJ8878041.1"/>
    <property type="molecule type" value="Genomic_DNA"/>
</dbReference>
<keyword evidence="7" id="KW-0675">Receptor</keyword>
<feature type="domain" description="Ionotropic glutamate receptor L-glutamate and glycine-binding" evidence="11">
    <location>
        <begin position="296"/>
        <end position="348"/>
    </location>
</feature>
<evidence type="ECO:0000256" key="7">
    <source>
        <dbReference type="ARBA" id="ARBA00023170"/>
    </source>
</evidence>
<protein>
    <recommendedName>
        <fullName evidence="11">Ionotropic glutamate receptor L-glutamate and glycine-binding domain-containing protein</fullName>
    </recommendedName>
</protein>
<dbReference type="Pfam" id="PF10613">
    <property type="entry name" value="Lig_chan-Glu_bd"/>
    <property type="match status" value="1"/>
</dbReference>
<evidence type="ECO:0000256" key="8">
    <source>
        <dbReference type="ARBA" id="ARBA00023180"/>
    </source>
</evidence>
<evidence type="ECO:0000313" key="13">
    <source>
        <dbReference type="Proteomes" id="UP001159363"/>
    </source>
</evidence>
<proteinExistence type="predicted"/>
<keyword evidence="9" id="KW-1071">Ligand-gated ion channel</keyword>
<evidence type="ECO:0000256" key="1">
    <source>
        <dbReference type="ARBA" id="ARBA00004141"/>
    </source>
</evidence>
<evidence type="ECO:0000256" key="9">
    <source>
        <dbReference type="ARBA" id="ARBA00023286"/>
    </source>
</evidence>
<dbReference type="Gene3D" id="3.40.50.2300">
    <property type="match status" value="2"/>
</dbReference>
<name>A0ABQ9H161_9NEOP</name>
<keyword evidence="5" id="KW-0406">Ion transport</keyword>
<sequence length="348" mass="38952">MKGPRKREIPEKTSQPEASFDTTLICEKLGVARPGIGPGSPWWEANRLTAQPLRPPVFVTQVELEGLTGEVRFSEDGRRQNYTLHVVEMTVNSAMVKVAEWTDEAGFLPVAAKYVRLKPHHDIEKNKTYIVTTIVVSVTVAAKQKHQLSHCWEKISREITGRHETVSDFGSFLFLPTSRGAIGWCSASSLRCGRFWVLILGKAWTTRLPPRRTGLDSQPGHSPGFSHVGILPDDAAGRRVFSEISRFPNPFISALPHSNLDSPSSPLKTSILKNSVSDDCRRLLRERTLFLLQEEPYIMMRTPEPKENLTGNDRFEGYCKDLADLIAHRLGINCECPCILASTQYGSQ</sequence>
<keyword evidence="2" id="KW-0813">Transport</keyword>
<keyword evidence="3" id="KW-0812">Transmembrane</keyword>
<accession>A0ABQ9H161</accession>
<keyword evidence="4" id="KW-1133">Transmembrane helix</keyword>
<evidence type="ECO:0000256" key="6">
    <source>
        <dbReference type="ARBA" id="ARBA00023136"/>
    </source>
</evidence>
<evidence type="ECO:0000256" key="2">
    <source>
        <dbReference type="ARBA" id="ARBA00022448"/>
    </source>
</evidence>
<evidence type="ECO:0000259" key="11">
    <source>
        <dbReference type="SMART" id="SM00918"/>
    </source>
</evidence>
<dbReference type="InterPro" id="IPR019594">
    <property type="entry name" value="Glu/Gly-bd"/>
</dbReference>
<keyword evidence="10" id="KW-0407">Ion channel</keyword>
<organism evidence="12 13">
    <name type="scientific">Dryococelus australis</name>
    <dbReference type="NCBI Taxonomy" id="614101"/>
    <lineage>
        <taxon>Eukaryota</taxon>
        <taxon>Metazoa</taxon>
        <taxon>Ecdysozoa</taxon>
        <taxon>Arthropoda</taxon>
        <taxon>Hexapoda</taxon>
        <taxon>Insecta</taxon>
        <taxon>Pterygota</taxon>
        <taxon>Neoptera</taxon>
        <taxon>Polyneoptera</taxon>
        <taxon>Phasmatodea</taxon>
        <taxon>Verophasmatodea</taxon>
        <taxon>Anareolatae</taxon>
        <taxon>Phasmatidae</taxon>
        <taxon>Eurycanthinae</taxon>
        <taxon>Dryococelus</taxon>
    </lineage>
</organism>
<keyword evidence="6" id="KW-0472">Membrane</keyword>